<dbReference type="InterPro" id="IPR019557">
    <property type="entry name" value="AminoTfrase-like_pln_mobile"/>
</dbReference>
<protein>
    <recommendedName>
        <fullName evidence="1">Aminotransferase-like plant mobile domain-containing protein</fullName>
    </recommendedName>
</protein>
<proteinExistence type="predicted"/>
<evidence type="ECO:0000313" key="3">
    <source>
        <dbReference type="Proteomes" id="UP001341840"/>
    </source>
</evidence>
<dbReference type="Proteomes" id="UP001341840">
    <property type="component" value="Unassembled WGS sequence"/>
</dbReference>
<dbReference type="PANTHER" id="PTHR46033">
    <property type="entry name" value="PROTEIN MAIN-LIKE 2"/>
    <property type="match status" value="1"/>
</dbReference>
<dbReference type="PANTHER" id="PTHR46033:SF8">
    <property type="entry name" value="PROTEIN MAINTENANCE OF MERISTEMS-LIKE"/>
    <property type="match status" value="1"/>
</dbReference>
<gene>
    <name evidence="2" type="ORF">PIB30_091088</name>
</gene>
<organism evidence="2 3">
    <name type="scientific">Stylosanthes scabra</name>
    <dbReference type="NCBI Taxonomy" id="79078"/>
    <lineage>
        <taxon>Eukaryota</taxon>
        <taxon>Viridiplantae</taxon>
        <taxon>Streptophyta</taxon>
        <taxon>Embryophyta</taxon>
        <taxon>Tracheophyta</taxon>
        <taxon>Spermatophyta</taxon>
        <taxon>Magnoliopsida</taxon>
        <taxon>eudicotyledons</taxon>
        <taxon>Gunneridae</taxon>
        <taxon>Pentapetalae</taxon>
        <taxon>rosids</taxon>
        <taxon>fabids</taxon>
        <taxon>Fabales</taxon>
        <taxon>Fabaceae</taxon>
        <taxon>Papilionoideae</taxon>
        <taxon>50 kb inversion clade</taxon>
        <taxon>dalbergioids sensu lato</taxon>
        <taxon>Dalbergieae</taxon>
        <taxon>Pterocarpus clade</taxon>
        <taxon>Stylosanthes</taxon>
    </lineage>
</organism>
<name>A0ABU6SVF5_9FABA</name>
<dbReference type="Pfam" id="PF10536">
    <property type="entry name" value="PMD"/>
    <property type="match status" value="1"/>
</dbReference>
<evidence type="ECO:0000259" key="1">
    <source>
        <dbReference type="Pfam" id="PF10536"/>
    </source>
</evidence>
<keyword evidence="3" id="KW-1185">Reference proteome</keyword>
<reference evidence="2 3" key="1">
    <citation type="journal article" date="2023" name="Plants (Basel)">
        <title>Bridging the Gap: Combining Genomics and Transcriptomics Approaches to Understand Stylosanthes scabra, an Orphan Legume from the Brazilian Caatinga.</title>
        <authorList>
            <person name="Ferreira-Neto J.R.C."/>
            <person name="da Silva M.D."/>
            <person name="Binneck E."/>
            <person name="de Melo N.F."/>
            <person name="da Silva R.H."/>
            <person name="de Melo A.L.T.M."/>
            <person name="Pandolfi V."/>
            <person name="Bustamante F.O."/>
            <person name="Brasileiro-Vidal A.C."/>
            <person name="Benko-Iseppon A.M."/>
        </authorList>
    </citation>
    <scope>NUCLEOTIDE SEQUENCE [LARGE SCALE GENOMIC DNA]</scope>
    <source>
        <tissue evidence="2">Leaves</tissue>
    </source>
</reference>
<sequence>MFRPHGFDHFSWLLASRWSRYLPTFDEKDPRQVQFRVESDRMQPSEFVWEPYLTPDVALVAHPAIFEQRHAQLWTARVPLIYYGTIKWHQVDRVIPQFGGVHDIPGLPLNIDFLHSKDGRGGDRWFPATYQTWHGDWDSREEHVIVIDRVPDPGPSDLYLRWWFMAGKRFLSGDAAHADHRMTQVP</sequence>
<accession>A0ABU6SVF5</accession>
<dbReference type="EMBL" id="JASCZI010062212">
    <property type="protein sequence ID" value="MED6140219.1"/>
    <property type="molecule type" value="Genomic_DNA"/>
</dbReference>
<feature type="domain" description="Aminotransferase-like plant mobile" evidence="1">
    <location>
        <begin position="14"/>
        <end position="163"/>
    </location>
</feature>
<evidence type="ECO:0000313" key="2">
    <source>
        <dbReference type="EMBL" id="MED6140219.1"/>
    </source>
</evidence>
<dbReference type="InterPro" id="IPR044824">
    <property type="entry name" value="MAIN-like"/>
</dbReference>
<comment type="caution">
    <text evidence="2">The sequence shown here is derived from an EMBL/GenBank/DDBJ whole genome shotgun (WGS) entry which is preliminary data.</text>
</comment>